<dbReference type="SUPFAM" id="SSF50969">
    <property type="entry name" value="YVTN repeat-like/Quinoprotein amine dehydrogenase"/>
    <property type="match status" value="1"/>
</dbReference>
<accession>A0A1V4H9L4</accession>
<evidence type="ECO:0000313" key="2">
    <source>
        <dbReference type="Proteomes" id="UP000190626"/>
    </source>
</evidence>
<reference evidence="2" key="1">
    <citation type="submission" date="2016-07" db="EMBL/GenBank/DDBJ databases">
        <authorList>
            <person name="Florea S."/>
            <person name="Webb J.S."/>
            <person name="Jaromczyk J."/>
            <person name="Schardl C.L."/>
        </authorList>
    </citation>
    <scope>NUCLEOTIDE SEQUENCE [LARGE SCALE GENOMIC DNA]</scope>
    <source>
        <strain evidence="2">CY1</strain>
    </source>
</reference>
<dbReference type="AlphaFoldDB" id="A0A1V4H9L4"/>
<dbReference type="STRING" id="1469647.BC351_39025"/>
<keyword evidence="2" id="KW-1185">Reference proteome</keyword>
<gene>
    <name evidence="1" type="ORF">BC351_39025</name>
</gene>
<sequence length="470" mass="55958">MIKLALDKRVIPVNMGNKVRDAFDNSIIFYLINRNDQRPFFVNFVVIDFENNQLNYFDTYLEENIEVINHHPDQANLTLQRTPHRTVTITAGENFFTFIQEEQYFYYVNYKNQYVLIYTFDDFIKNKDYKLLKLSSTNYQDTDNPNYLYLSAIDEDQALHIYRVSLNLQEIEEIHVLPNQTVPPHTLRKYRDMLLLSHDFGNAQFINQNSGKMISSSNFAMSLQKRKMFKERQMRDQREEEWRKVLISEVFNESYEENPITCASGEVLTINLNNMEEHYYKTNGTSPAHFEIDEKTDHIYVSSHNFFVWNGKNIYVEPAVLDKFQIENGKLKLTKSFSHETGYRFTSHKFFYHQGKPYMCTFGQPNRLFVIDAEDMQLVYFEDIGQDELSSQSSIRDYINDRVSEFEIVGVEVSQNGNYIIFVCNEFIYLYDFLKREIIQKVPYINNSDDKHLYVGLDQYKIRTNHIDYL</sequence>
<organism evidence="1 2">
    <name type="scientific">Paenibacillus ferrarius</name>
    <dbReference type="NCBI Taxonomy" id="1469647"/>
    <lineage>
        <taxon>Bacteria</taxon>
        <taxon>Bacillati</taxon>
        <taxon>Bacillota</taxon>
        <taxon>Bacilli</taxon>
        <taxon>Bacillales</taxon>
        <taxon>Paenibacillaceae</taxon>
        <taxon>Paenibacillus</taxon>
    </lineage>
</organism>
<protein>
    <submittedName>
        <fullName evidence="1">Uncharacterized protein</fullName>
    </submittedName>
</protein>
<name>A0A1V4H9L4_9BACL</name>
<dbReference type="EMBL" id="MBTG01000050">
    <property type="protein sequence ID" value="OPH47983.1"/>
    <property type="molecule type" value="Genomic_DNA"/>
</dbReference>
<dbReference type="InterPro" id="IPR011044">
    <property type="entry name" value="Quino_amine_DH_bsu"/>
</dbReference>
<comment type="caution">
    <text evidence="1">The sequence shown here is derived from an EMBL/GenBank/DDBJ whole genome shotgun (WGS) entry which is preliminary data.</text>
</comment>
<dbReference type="OrthoDB" id="2078069at2"/>
<dbReference type="Proteomes" id="UP000190626">
    <property type="component" value="Unassembled WGS sequence"/>
</dbReference>
<proteinExistence type="predicted"/>
<evidence type="ECO:0000313" key="1">
    <source>
        <dbReference type="EMBL" id="OPH47983.1"/>
    </source>
</evidence>
<dbReference type="RefSeq" id="WP_079419615.1">
    <property type="nucleotide sequence ID" value="NZ_MBTG01000050.1"/>
</dbReference>